<evidence type="ECO:0000256" key="4">
    <source>
        <dbReference type="ARBA" id="ARBA00022801"/>
    </source>
</evidence>
<reference evidence="9 10" key="1">
    <citation type="journal article" date="2023" name="Mol. Biol. Evol.">
        <title>Genomics of Secondarily Temperate Adaptation in the Only Non-Antarctic Icefish.</title>
        <authorList>
            <person name="Rivera-Colon A.G."/>
            <person name="Rayamajhi N."/>
            <person name="Minhas B.F."/>
            <person name="Madrigal G."/>
            <person name="Bilyk K.T."/>
            <person name="Yoon V."/>
            <person name="Hune M."/>
            <person name="Gregory S."/>
            <person name="Cheng C.H.C."/>
            <person name="Catchen J.M."/>
        </authorList>
    </citation>
    <scope>NUCLEOTIDE SEQUENCE [LARGE SCALE GENOMIC DNA]</scope>
    <source>
        <strain evidence="9">JC2023a</strain>
    </source>
</reference>
<feature type="domain" description="Endonuclease/exonuclease/phosphatase" evidence="8">
    <location>
        <begin position="19"/>
        <end position="277"/>
    </location>
</feature>
<sequence>MKIAAFNVKRLGWAKVNKKAVREIIIEIVSEYSVVVLVEVTDESGKAMKLLLKHLNDYGDNKSNPYGMLCSEPLGRKTYKEKFVYFYRKKEVQILDSYQYVEKNEDNEYDEEDEDDEDDEDEDDEDDEEDVDELAREPFAVLLKCPNTVVQNLVLIPVHTKPSDAEAELNALHDVVEDVRERWQNDNIMILGDFNADGQYLSIRKKDSILISSAPYYWLIDDDVDTTTSNNNDHTYDRIVVYGESMLKAIVPDSAKAYNFEEDLNLTEEETQSVSDHYPVEVELKQKAQRKRNPGTTGGAQKKKAGPASKKRRGA</sequence>
<protein>
    <recommendedName>
        <fullName evidence="5">Deoxyribonuclease</fullName>
    </recommendedName>
</protein>
<dbReference type="InterPro" id="IPR016202">
    <property type="entry name" value="DNase_I"/>
</dbReference>
<evidence type="ECO:0000256" key="7">
    <source>
        <dbReference type="SAM" id="MobiDB-lite"/>
    </source>
</evidence>
<evidence type="ECO:0000256" key="1">
    <source>
        <dbReference type="ARBA" id="ARBA00007359"/>
    </source>
</evidence>
<dbReference type="Pfam" id="PF03372">
    <property type="entry name" value="Exo_endo_phos"/>
    <property type="match status" value="1"/>
</dbReference>
<dbReference type="InterPro" id="IPR036691">
    <property type="entry name" value="Endo/exonu/phosph_ase_sf"/>
</dbReference>
<dbReference type="AlphaFoldDB" id="A0AAN8D2G3"/>
<dbReference type="PIRSF" id="PIRSF000988">
    <property type="entry name" value="DNase_I_euk"/>
    <property type="match status" value="1"/>
</dbReference>
<dbReference type="SUPFAM" id="SSF56219">
    <property type="entry name" value="DNase I-like"/>
    <property type="match status" value="1"/>
</dbReference>
<feature type="region of interest" description="Disordered" evidence="7">
    <location>
        <begin position="269"/>
        <end position="315"/>
    </location>
</feature>
<evidence type="ECO:0000256" key="3">
    <source>
        <dbReference type="ARBA" id="ARBA00022759"/>
    </source>
</evidence>
<feature type="active site" evidence="6">
    <location>
        <position position="81"/>
    </location>
</feature>
<accession>A0AAN8D2G3</accession>
<comment type="similarity">
    <text evidence="1 5">Belongs to the DNase I family.</text>
</comment>
<feature type="region of interest" description="Disordered" evidence="7">
    <location>
        <begin position="103"/>
        <end position="133"/>
    </location>
</feature>
<dbReference type="PRINTS" id="PR00130">
    <property type="entry name" value="DNASEI"/>
</dbReference>
<dbReference type="InterPro" id="IPR005135">
    <property type="entry name" value="Endo/exonuclease/phosphatase"/>
</dbReference>
<dbReference type="GO" id="GO:0005634">
    <property type="term" value="C:nucleus"/>
    <property type="evidence" value="ECO:0007669"/>
    <property type="project" value="TreeGrafter"/>
</dbReference>
<dbReference type="PANTHER" id="PTHR11371:SF26">
    <property type="entry name" value="DEOXYRIBONUCLEASE"/>
    <property type="match status" value="1"/>
</dbReference>
<dbReference type="SMART" id="SM00476">
    <property type="entry name" value="DNaseIc"/>
    <property type="match status" value="1"/>
</dbReference>
<dbReference type="GO" id="GO:0006308">
    <property type="term" value="P:DNA catabolic process"/>
    <property type="evidence" value="ECO:0007669"/>
    <property type="project" value="InterPro"/>
</dbReference>
<gene>
    <name evidence="9" type="ORF">CesoFtcFv8_002986</name>
</gene>
<feature type="active site" evidence="6">
    <location>
        <position position="159"/>
    </location>
</feature>
<evidence type="ECO:0000256" key="5">
    <source>
        <dbReference type="PIRNR" id="PIRNR000988"/>
    </source>
</evidence>
<keyword evidence="2 5" id="KW-0540">Nuclease</keyword>
<dbReference type="EMBL" id="JAULUE010002047">
    <property type="protein sequence ID" value="KAK5913180.1"/>
    <property type="molecule type" value="Genomic_DNA"/>
</dbReference>
<name>A0AAN8D2G3_9TELE</name>
<proteinExistence type="inferred from homology"/>
<feature type="compositionally biased region" description="Acidic residues" evidence="7">
    <location>
        <begin position="105"/>
        <end position="132"/>
    </location>
</feature>
<dbReference type="CDD" id="cd10282">
    <property type="entry name" value="DNase1"/>
    <property type="match status" value="1"/>
</dbReference>
<evidence type="ECO:0000256" key="2">
    <source>
        <dbReference type="ARBA" id="ARBA00022722"/>
    </source>
</evidence>
<keyword evidence="3 5" id="KW-0255">Endonuclease</keyword>
<dbReference type="Gene3D" id="3.60.10.10">
    <property type="entry name" value="Endonuclease/exonuclease/phosphatase"/>
    <property type="match status" value="1"/>
</dbReference>
<dbReference type="GO" id="GO:0004530">
    <property type="term" value="F:deoxyribonuclease I activity"/>
    <property type="evidence" value="ECO:0007669"/>
    <property type="project" value="TreeGrafter"/>
</dbReference>
<keyword evidence="4 5" id="KW-0378">Hydrolase</keyword>
<evidence type="ECO:0000313" key="10">
    <source>
        <dbReference type="Proteomes" id="UP001335648"/>
    </source>
</evidence>
<evidence type="ECO:0000313" key="9">
    <source>
        <dbReference type="EMBL" id="KAK5913180.1"/>
    </source>
</evidence>
<comment type="caution">
    <text evidence="9">The sequence shown here is derived from an EMBL/GenBank/DDBJ whole genome shotgun (WGS) entry which is preliminary data.</text>
</comment>
<keyword evidence="10" id="KW-1185">Reference proteome</keyword>
<evidence type="ECO:0000256" key="6">
    <source>
        <dbReference type="PIRSR" id="PIRSR000988-1"/>
    </source>
</evidence>
<evidence type="ECO:0000259" key="8">
    <source>
        <dbReference type="Pfam" id="PF03372"/>
    </source>
</evidence>
<dbReference type="PANTHER" id="PTHR11371">
    <property type="entry name" value="DEOXYRIBONUCLEASE"/>
    <property type="match status" value="1"/>
</dbReference>
<dbReference type="Proteomes" id="UP001335648">
    <property type="component" value="Unassembled WGS sequence"/>
</dbReference>
<dbReference type="GO" id="GO:0003677">
    <property type="term" value="F:DNA binding"/>
    <property type="evidence" value="ECO:0007669"/>
    <property type="project" value="TreeGrafter"/>
</dbReference>
<feature type="compositionally biased region" description="Basic residues" evidence="7">
    <location>
        <begin position="301"/>
        <end position="315"/>
    </location>
</feature>
<organism evidence="9 10">
    <name type="scientific">Champsocephalus esox</name>
    <name type="common">pike icefish</name>
    <dbReference type="NCBI Taxonomy" id="159716"/>
    <lineage>
        <taxon>Eukaryota</taxon>
        <taxon>Metazoa</taxon>
        <taxon>Chordata</taxon>
        <taxon>Craniata</taxon>
        <taxon>Vertebrata</taxon>
        <taxon>Euteleostomi</taxon>
        <taxon>Actinopterygii</taxon>
        <taxon>Neopterygii</taxon>
        <taxon>Teleostei</taxon>
        <taxon>Neoteleostei</taxon>
        <taxon>Acanthomorphata</taxon>
        <taxon>Eupercaria</taxon>
        <taxon>Perciformes</taxon>
        <taxon>Notothenioidei</taxon>
        <taxon>Channichthyidae</taxon>
        <taxon>Champsocephalus</taxon>
    </lineage>
</organism>